<dbReference type="EMBL" id="JBBMFL010000006">
    <property type="protein sequence ID" value="MEQ2544749.1"/>
    <property type="molecule type" value="Genomic_DNA"/>
</dbReference>
<feature type="chain" id="PRO_5045295297" description="Outer membrane protein beta-barrel domain-containing protein" evidence="1">
    <location>
        <begin position="21"/>
        <end position="177"/>
    </location>
</feature>
<evidence type="ECO:0000313" key="2">
    <source>
        <dbReference type="EMBL" id="MEQ2544749.1"/>
    </source>
</evidence>
<gene>
    <name evidence="2" type="ORF">WMO46_07300</name>
</gene>
<protein>
    <recommendedName>
        <fullName evidence="4">Outer membrane protein beta-barrel domain-containing protein</fullName>
    </recommendedName>
</protein>
<sequence>MRKKVMLSMLAIVTAISVQAQIGYKGQVTAAIDGGITHLGGYVGAARIGAYLSPHSVLGGGVMFDKIRYDATQGDSFDATQWLGEIHYQYAVALNRFVLLPSGGLLLGGESCDRLSRQGNLLPYQNQFVYGLFAEFGVEYVFSRHWAVTLNPRFQYLMKTNFDNLKVSASIGLKYYF</sequence>
<dbReference type="SUPFAM" id="SSF56925">
    <property type="entry name" value="OMPA-like"/>
    <property type="match status" value="1"/>
</dbReference>
<organism evidence="2 3">
    <name type="scientific">Alistipes intestinihominis</name>
    <dbReference type="NCBI Taxonomy" id="3133172"/>
    <lineage>
        <taxon>Bacteria</taxon>
        <taxon>Pseudomonadati</taxon>
        <taxon>Bacteroidota</taxon>
        <taxon>Bacteroidia</taxon>
        <taxon>Bacteroidales</taxon>
        <taxon>Rikenellaceae</taxon>
        <taxon>Alistipes</taxon>
    </lineage>
</organism>
<dbReference type="Proteomes" id="UP001460202">
    <property type="component" value="Unassembled WGS sequence"/>
</dbReference>
<name>A0ABV1GX10_9BACT</name>
<dbReference type="RefSeq" id="WP_349094093.1">
    <property type="nucleotide sequence ID" value="NZ_JBBMFL010000006.1"/>
</dbReference>
<evidence type="ECO:0008006" key="4">
    <source>
        <dbReference type="Google" id="ProtNLM"/>
    </source>
</evidence>
<evidence type="ECO:0000256" key="1">
    <source>
        <dbReference type="SAM" id="SignalP"/>
    </source>
</evidence>
<proteinExistence type="predicted"/>
<keyword evidence="3" id="KW-1185">Reference proteome</keyword>
<evidence type="ECO:0000313" key="3">
    <source>
        <dbReference type="Proteomes" id="UP001460202"/>
    </source>
</evidence>
<comment type="caution">
    <text evidence="2">The sequence shown here is derived from an EMBL/GenBank/DDBJ whole genome shotgun (WGS) entry which is preliminary data.</text>
</comment>
<keyword evidence="1" id="KW-0732">Signal</keyword>
<feature type="signal peptide" evidence="1">
    <location>
        <begin position="1"/>
        <end position="20"/>
    </location>
</feature>
<accession>A0ABV1GX10</accession>
<reference evidence="2 3" key="1">
    <citation type="submission" date="2024-03" db="EMBL/GenBank/DDBJ databases">
        <title>Human intestinal bacterial collection.</title>
        <authorList>
            <person name="Pauvert C."/>
            <person name="Hitch T.C.A."/>
            <person name="Clavel T."/>
        </authorList>
    </citation>
    <scope>NUCLEOTIDE SEQUENCE [LARGE SCALE GENOMIC DNA]</scope>
    <source>
        <strain evidence="2 3">CLA-KB-H122</strain>
    </source>
</reference>
<dbReference type="InterPro" id="IPR011250">
    <property type="entry name" value="OMP/PagP_B-barrel"/>
</dbReference>